<organism evidence="1 2">
    <name type="scientific">Bonamia ostreae</name>
    <dbReference type="NCBI Taxonomy" id="126728"/>
    <lineage>
        <taxon>Eukaryota</taxon>
        <taxon>Sar</taxon>
        <taxon>Rhizaria</taxon>
        <taxon>Endomyxa</taxon>
        <taxon>Ascetosporea</taxon>
        <taxon>Haplosporida</taxon>
        <taxon>Bonamia</taxon>
    </lineage>
</organism>
<evidence type="ECO:0000313" key="2">
    <source>
        <dbReference type="Proteomes" id="UP001439008"/>
    </source>
</evidence>
<keyword evidence="2" id="KW-1185">Reference proteome</keyword>
<proteinExistence type="predicted"/>
<protein>
    <submittedName>
        <fullName evidence="1">Uncharacterized protein</fullName>
    </submittedName>
</protein>
<name>A0ABV2AGN0_9EUKA</name>
<dbReference type="Proteomes" id="UP001439008">
    <property type="component" value="Unassembled WGS sequence"/>
</dbReference>
<gene>
    <name evidence="1" type="ORF">MHBO_000738</name>
</gene>
<reference evidence="1 2" key="1">
    <citation type="journal article" date="2024" name="BMC Biol.">
        <title>Comparative genomics of Ascetosporea gives new insight into the evolutionary basis for animal parasitism in Rhizaria.</title>
        <authorList>
            <person name="Hiltunen Thoren M."/>
            <person name="Onut-Brannstrom I."/>
            <person name="Alfjorden A."/>
            <person name="Peckova H."/>
            <person name="Swords F."/>
            <person name="Hooper C."/>
            <person name="Holzer A.S."/>
            <person name="Bass D."/>
            <person name="Burki F."/>
        </authorList>
    </citation>
    <scope>NUCLEOTIDE SEQUENCE [LARGE SCALE GENOMIC DNA]</scope>
    <source>
        <strain evidence="1">20-A016</strain>
    </source>
</reference>
<evidence type="ECO:0000313" key="1">
    <source>
        <dbReference type="EMBL" id="MES1918840.1"/>
    </source>
</evidence>
<comment type="caution">
    <text evidence="1">The sequence shown here is derived from an EMBL/GenBank/DDBJ whole genome shotgun (WGS) entry which is preliminary data.</text>
</comment>
<accession>A0ABV2AGN0</accession>
<sequence>MMHGQQIGNDVGTTLRTKVDVGVAEVESLAVDGAHGHTKVVVVREFDRRSDDGLFPFVQFFASFENQSDLVYKLVPFGDDQIVRENAVQQIVFF</sequence>
<dbReference type="EMBL" id="JBDODL010000136">
    <property type="protein sequence ID" value="MES1918840.1"/>
    <property type="molecule type" value="Genomic_DNA"/>
</dbReference>